<feature type="compositionally biased region" description="Low complexity" evidence="1">
    <location>
        <begin position="38"/>
        <end position="52"/>
    </location>
</feature>
<gene>
    <name evidence="2" type="ORF">PCOR1329_LOCUS65603</name>
</gene>
<dbReference type="EMBL" id="CAUYUJ010018405">
    <property type="protein sequence ID" value="CAK0883369.1"/>
    <property type="molecule type" value="Genomic_DNA"/>
</dbReference>
<comment type="caution">
    <text evidence="2">The sequence shown here is derived from an EMBL/GenBank/DDBJ whole genome shotgun (WGS) entry which is preliminary data.</text>
</comment>
<evidence type="ECO:0000313" key="2">
    <source>
        <dbReference type="EMBL" id="CAK0883369.1"/>
    </source>
</evidence>
<sequence length="219" mass="23418">MPVQAPGPVAGRQHVSTEHEEEVVPPRARARLRVPAAVPLGPRGRVPGAQPPAGGGLPRPRLLDPTHGRGVPVAAGGRRVVGGAGARLPHSGRLQRDYTEGQVEAFLQHWRCREGSFWMPLPPRDEPQAEAQSEAHSADVALRRVVSRAISEAPPELGEARGALSKKWSKRKAELVKELSAELKVRGGASADELINGAEILFMRSCVADVQRAAAELRG</sequence>
<feature type="region of interest" description="Disordered" evidence="1">
    <location>
        <begin position="38"/>
        <end position="61"/>
    </location>
</feature>
<reference evidence="2" key="1">
    <citation type="submission" date="2023-10" db="EMBL/GenBank/DDBJ databases">
        <authorList>
            <person name="Chen Y."/>
            <person name="Shah S."/>
            <person name="Dougan E. K."/>
            <person name="Thang M."/>
            <person name="Chan C."/>
        </authorList>
    </citation>
    <scope>NUCLEOTIDE SEQUENCE [LARGE SCALE GENOMIC DNA]</scope>
</reference>
<evidence type="ECO:0000256" key="1">
    <source>
        <dbReference type="SAM" id="MobiDB-lite"/>
    </source>
</evidence>
<proteinExistence type="predicted"/>
<organism evidence="2 3">
    <name type="scientific">Prorocentrum cordatum</name>
    <dbReference type="NCBI Taxonomy" id="2364126"/>
    <lineage>
        <taxon>Eukaryota</taxon>
        <taxon>Sar</taxon>
        <taxon>Alveolata</taxon>
        <taxon>Dinophyceae</taxon>
        <taxon>Prorocentrales</taxon>
        <taxon>Prorocentraceae</taxon>
        <taxon>Prorocentrum</taxon>
    </lineage>
</organism>
<evidence type="ECO:0000313" key="3">
    <source>
        <dbReference type="Proteomes" id="UP001189429"/>
    </source>
</evidence>
<accession>A0ABN9WDV4</accession>
<feature type="region of interest" description="Disordered" evidence="1">
    <location>
        <begin position="1"/>
        <end position="23"/>
    </location>
</feature>
<dbReference type="Proteomes" id="UP001189429">
    <property type="component" value="Unassembled WGS sequence"/>
</dbReference>
<protein>
    <submittedName>
        <fullName evidence="2">Uncharacterized protein</fullName>
    </submittedName>
</protein>
<name>A0ABN9WDV4_9DINO</name>
<keyword evidence="3" id="KW-1185">Reference proteome</keyword>